<keyword evidence="1" id="KW-0472">Membrane</keyword>
<dbReference type="STRING" id="926556.Echvi_0945"/>
<keyword evidence="1" id="KW-1133">Transmembrane helix</keyword>
<gene>
    <name evidence="2" type="ordered locus">Echvi_0945</name>
</gene>
<dbReference type="AlphaFoldDB" id="L0FW05"/>
<reference evidence="3" key="1">
    <citation type="submission" date="2012-02" db="EMBL/GenBank/DDBJ databases">
        <title>The complete genome of Echinicola vietnamensis DSM 17526.</title>
        <authorList>
            <person name="Lucas S."/>
            <person name="Copeland A."/>
            <person name="Lapidus A."/>
            <person name="Glavina del Rio T."/>
            <person name="Dalin E."/>
            <person name="Tice H."/>
            <person name="Bruce D."/>
            <person name="Goodwin L."/>
            <person name="Pitluck S."/>
            <person name="Peters L."/>
            <person name="Ovchinnikova G."/>
            <person name="Teshima H."/>
            <person name="Kyrpides N."/>
            <person name="Mavromatis K."/>
            <person name="Ivanova N."/>
            <person name="Brettin T."/>
            <person name="Detter J.C."/>
            <person name="Han C."/>
            <person name="Larimer F."/>
            <person name="Land M."/>
            <person name="Hauser L."/>
            <person name="Markowitz V."/>
            <person name="Cheng J.-F."/>
            <person name="Hugenholtz P."/>
            <person name="Woyke T."/>
            <person name="Wu D."/>
            <person name="Brambilla E."/>
            <person name="Klenk H.-P."/>
            <person name="Eisen J.A."/>
        </authorList>
    </citation>
    <scope>NUCLEOTIDE SEQUENCE [LARGE SCALE GENOMIC DNA]</scope>
    <source>
        <strain evidence="3">DSM 17526 / LMG 23754 / KMM 6221</strain>
    </source>
</reference>
<evidence type="ECO:0000313" key="3">
    <source>
        <dbReference type="Proteomes" id="UP000010796"/>
    </source>
</evidence>
<keyword evidence="1" id="KW-0812">Transmembrane</keyword>
<dbReference type="Proteomes" id="UP000010796">
    <property type="component" value="Chromosome"/>
</dbReference>
<organism evidence="2 3">
    <name type="scientific">Echinicola vietnamensis (strain DSM 17526 / LMG 23754 / KMM 6221)</name>
    <dbReference type="NCBI Taxonomy" id="926556"/>
    <lineage>
        <taxon>Bacteria</taxon>
        <taxon>Pseudomonadati</taxon>
        <taxon>Bacteroidota</taxon>
        <taxon>Cytophagia</taxon>
        <taxon>Cytophagales</taxon>
        <taxon>Cyclobacteriaceae</taxon>
        <taxon>Echinicola</taxon>
    </lineage>
</organism>
<evidence type="ECO:0000313" key="2">
    <source>
        <dbReference type="EMBL" id="AGA77218.1"/>
    </source>
</evidence>
<accession>L0FW05</accession>
<dbReference type="EMBL" id="CP003346">
    <property type="protein sequence ID" value="AGA77218.1"/>
    <property type="molecule type" value="Genomic_DNA"/>
</dbReference>
<keyword evidence="3" id="KW-1185">Reference proteome</keyword>
<sequence length="45" mass="5457">MPLIPVALYARFTYREYNISNFKLLYHEKIILFVIGLFFSFVRVL</sequence>
<dbReference type="KEGG" id="evi:Echvi_0945"/>
<feature type="transmembrane region" description="Helical" evidence="1">
    <location>
        <begin position="24"/>
        <end position="42"/>
    </location>
</feature>
<dbReference type="HOGENOM" id="CLU_3199079_0_0_10"/>
<evidence type="ECO:0000256" key="1">
    <source>
        <dbReference type="SAM" id="Phobius"/>
    </source>
</evidence>
<name>L0FW05_ECHVK</name>
<proteinExistence type="predicted"/>
<protein>
    <submittedName>
        <fullName evidence="2">Uncharacterized protein</fullName>
    </submittedName>
</protein>